<evidence type="ECO:0000313" key="1">
    <source>
        <dbReference type="Proteomes" id="UP000189703"/>
    </source>
</evidence>
<organism evidence="1 2">
    <name type="scientific">Nelumbo nucifera</name>
    <name type="common">Sacred lotus</name>
    <dbReference type="NCBI Taxonomy" id="4432"/>
    <lineage>
        <taxon>Eukaryota</taxon>
        <taxon>Viridiplantae</taxon>
        <taxon>Streptophyta</taxon>
        <taxon>Embryophyta</taxon>
        <taxon>Tracheophyta</taxon>
        <taxon>Spermatophyta</taxon>
        <taxon>Magnoliopsida</taxon>
        <taxon>Proteales</taxon>
        <taxon>Nelumbonaceae</taxon>
        <taxon>Nelumbo</taxon>
    </lineage>
</organism>
<dbReference type="KEGG" id="nnu:109114947"/>
<sequence length="125" mass="14801">MSATALSQELSKTKKLNGTNFALWKRRIRMILDEENVDYILDKSIPAKPTNDNSLAVIREYQKWEKDNRKARNCLLTFMEPDIEVVFEEYNNAKDMFEAIKETYGKITKTYVQLLIEKYYGCEMR</sequence>
<gene>
    <name evidence="2" type="primary">LOC109114947</name>
</gene>
<evidence type="ECO:0000313" key="2">
    <source>
        <dbReference type="RefSeq" id="XP_019053977.1"/>
    </source>
</evidence>
<keyword evidence="1" id="KW-1185">Reference proteome</keyword>
<proteinExistence type="predicted"/>
<dbReference type="AlphaFoldDB" id="A0A1U8Q5V5"/>
<protein>
    <submittedName>
        <fullName evidence="2">Uncharacterized protein LOC109114947</fullName>
    </submittedName>
</protein>
<dbReference type="GeneID" id="109114947"/>
<dbReference type="Proteomes" id="UP000189703">
    <property type="component" value="Unplaced"/>
</dbReference>
<dbReference type="OrthoDB" id="1920930at2759"/>
<dbReference type="InParanoid" id="A0A1U8Q5V5"/>
<reference evidence="2" key="1">
    <citation type="submission" date="2025-08" db="UniProtKB">
        <authorList>
            <consortium name="RefSeq"/>
        </authorList>
    </citation>
    <scope>IDENTIFICATION</scope>
</reference>
<accession>A0A1U8Q5V5</accession>
<name>A0A1U8Q5V5_NELNU</name>
<dbReference type="RefSeq" id="XP_019053977.1">
    <property type="nucleotide sequence ID" value="XM_019198432.1"/>
</dbReference>
<dbReference type="Pfam" id="PF14223">
    <property type="entry name" value="Retrotran_gag_2"/>
    <property type="match status" value="1"/>
</dbReference>